<protein>
    <submittedName>
        <fullName evidence="2">Uncharacterized protein</fullName>
    </submittedName>
</protein>
<comment type="caution">
    <text evidence="2">The sequence shown here is derived from an EMBL/GenBank/DDBJ whole genome shotgun (WGS) entry which is preliminary data.</text>
</comment>
<evidence type="ECO:0000313" key="3">
    <source>
        <dbReference type="Proteomes" id="UP000634136"/>
    </source>
</evidence>
<dbReference type="AlphaFoldDB" id="A0A834TFR0"/>
<sequence length="214" mass="24673">MSAFSYLFSWMKGWRIRLAWKSKSTSLLYRQMMFWKVYGMSIFFPRGGMVSGWLVLMGVLNRLQLCPSQLSPKSWTIIQSFCLPCEKLKVEALVVNFLETEKINISTLHLTLGIIAKGRQYGCRRLDKKSLKQRSMAREEVSQAQVAPPQFEINGGNVEVFGKEVASHPLMAEYRRLKTIMGQMQNKILQVESDDCDNESAHQAAETRERQLRQ</sequence>
<keyword evidence="3" id="KW-1185">Reference proteome</keyword>
<evidence type="ECO:0000256" key="1">
    <source>
        <dbReference type="SAM" id="MobiDB-lite"/>
    </source>
</evidence>
<feature type="compositionally biased region" description="Basic and acidic residues" evidence="1">
    <location>
        <begin position="205"/>
        <end position="214"/>
    </location>
</feature>
<organism evidence="2 3">
    <name type="scientific">Senna tora</name>
    <dbReference type="NCBI Taxonomy" id="362788"/>
    <lineage>
        <taxon>Eukaryota</taxon>
        <taxon>Viridiplantae</taxon>
        <taxon>Streptophyta</taxon>
        <taxon>Embryophyta</taxon>
        <taxon>Tracheophyta</taxon>
        <taxon>Spermatophyta</taxon>
        <taxon>Magnoliopsida</taxon>
        <taxon>eudicotyledons</taxon>
        <taxon>Gunneridae</taxon>
        <taxon>Pentapetalae</taxon>
        <taxon>rosids</taxon>
        <taxon>fabids</taxon>
        <taxon>Fabales</taxon>
        <taxon>Fabaceae</taxon>
        <taxon>Caesalpinioideae</taxon>
        <taxon>Cassia clade</taxon>
        <taxon>Senna</taxon>
    </lineage>
</organism>
<feature type="region of interest" description="Disordered" evidence="1">
    <location>
        <begin position="193"/>
        <end position="214"/>
    </location>
</feature>
<gene>
    <name evidence="2" type="ORF">G2W53_026853</name>
</gene>
<dbReference type="EMBL" id="JAAIUW010000008">
    <property type="protein sequence ID" value="KAF7821398.1"/>
    <property type="molecule type" value="Genomic_DNA"/>
</dbReference>
<name>A0A834TFR0_9FABA</name>
<proteinExistence type="predicted"/>
<dbReference type="Proteomes" id="UP000634136">
    <property type="component" value="Unassembled WGS sequence"/>
</dbReference>
<accession>A0A834TFR0</accession>
<reference evidence="2" key="1">
    <citation type="submission" date="2020-09" db="EMBL/GenBank/DDBJ databases">
        <title>Genome-Enabled Discovery of Anthraquinone Biosynthesis in Senna tora.</title>
        <authorList>
            <person name="Kang S.-H."/>
            <person name="Pandey R.P."/>
            <person name="Lee C.-M."/>
            <person name="Sim J.-S."/>
            <person name="Jeong J.-T."/>
            <person name="Choi B.-S."/>
            <person name="Jung M."/>
            <person name="Ginzburg D."/>
            <person name="Zhao K."/>
            <person name="Won S.Y."/>
            <person name="Oh T.-J."/>
            <person name="Yu Y."/>
            <person name="Kim N.-H."/>
            <person name="Lee O.R."/>
            <person name="Lee T.-H."/>
            <person name="Bashyal P."/>
            <person name="Kim T.-S."/>
            <person name="Lee W.-H."/>
            <person name="Kawkins C."/>
            <person name="Kim C.-K."/>
            <person name="Kim J.S."/>
            <person name="Ahn B.O."/>
            <person name="Rhee S.Y."/>
            <person name="Sohng J.K."/>
        </authorList>
    </citation>
    <scope>NUCLEOTIDE SEQUENCE</scope>
    <source>
        <tissue evidence="2">Leaf</tissue>
    </source>
</reference>
<evidence type="ECO:0000313" key="2">
    <source>
        <dbReference type="EMBL" id="KAF7821398.1"/>
    </source>
</evidence>